<gene>
    <name evidence="3" type="ORF">FDG2_5971</name>
</gene>
<keyword evidence="1" id="KW-0812">Transmembrane</keyword>
<evidence type="ECO:0000313" key="4">
    <source>
        <dbReference type="Proteomes" id="UP000199013"/>
    </source>
</evidence>
<keyword evidence="4" id="KW-1185">Reference proteome</keyword>
<accession>A0A1C3PG48</accession>
<dbReference type="InterPro" id="IPR025508">
    <property type="entry name" value="DUF4395"/>
</dbReference>
<dbReference type="AlphaFoldDB" id="A0A1C3PG48"/>
<dbReference type="Pfam" id="PF14340">
    <property type="entry name" value="DUF4395"/>
    <property type="match status" value="1"/>
</dbReference>
<evidence type="ECO:0000313" key="3">
    <source>
        <dbReference type="EMBL" id="SBW28769.1"/>
    </source>
</evidence>
<proteinExistence type="predicted"/>
<keyword evidence="1" id="KW-1133">Transmembrane helix</keyword>
<feature type="transmembrane region" description="Helical" evidence="1">
    <location>
        <begin position="79"/>
        <end position="99"/>
    </location>
</feature>
<evidence type="ECO:0000259" key="2">
    <source>
        <dbReference type="Pfam" id="PF14340"/>
    </source>
</evidence>
<feature type="transmembrane region" description="Helical" evidence="1">
    <location>
        <begin position="12"/>
        <end position="45"/>
    </location>
</feature>
<dbReference type="InterPro" id="IPR016942">
    <property type="entry name" value="UCP030042"/>
</dbReference>
<dbReference type="PIRSF" id="PIRSF030042">
    <property type="entry name" value="UCP030042"/>
    <property type="match status" value="1"/>
</dbReference>
<dbReference type="Proteomes" id="UP000199013">
    <property type="component" value="Unassembled WGS sequence"/>
</dbReference>
<organism evidence="3 4">
    <name type="scientific">Candidatus Protofrankia californiensis</name>
    <dbReference type="NCBI Taxonomy" id="1839754"/>
    <lineage>
        <taxon>Bacteria</taxon>
        <taxon>Bacillati</taxon>
        <taxon>Actinomycetota</taxon>
        <taxon>Actinomycetes</taxon>
        <taxon>Frankiales</taxon>
        <taxon>Frankiaceae</taxon>
        <taxon>Protofrankia</taxon>
    </lineage>
</organism>
<feature type="transmembrane region" description="Helical" evidence="1">
    <location>
        <begin position="105"/>
        <end position="129"/>
    </location>
</feature>
<sequence length="137" mass="14298">MVDPRGPRFGAAVTSVVLAVVLLTANGWLLFAQTVVFLIGAAFGVRRAPYGLLYRTLVQPRLGPPAELEDDQPPRFAQAVGTVFGVLGTVGFLAGVPALGYIATAFAFVAAFLNAAIGFCLGCQIYLAIRSVKGVQA</sequence>
<feature type="domain" description="DUF4395" evidence="2">
    <location>
        <begin position="2"/>
        <end position="129"/>
    </location>
</feature>
<reference evidence="4" key="1">
    <citation type="submission" date="2016-02" db="EMBL/GenBank/DDBJ databases">
        <authorList>
            <person name="Wibberg D."/>
        </authorList>
    </citation>
    <scope>NUCLEOTIDE SEQUENCE [LARGE SCALE GENOMIC DNA]</scope>
</reference>
<dbReference type="EMBL" id="FLUV01002467">
    <property type="protein sequence ID" value="SBW28769.1"/>
    <property type="molecule type" value="Genomic_DNA"/>
</dbReference>
<keyword evidence="1" id="KW-0472">Membrane</keyword>
<name>A0A1C3PG48_9ACTN</name>
<evidence type="ECO:0000256" key="1">
    <source>
        <dbReference type="SAM" id="Phobius"/>
    </source>
</evidence>
<protein>
    <recommendedName>
        <fullName evidence="2">DUF4395 domain-containing protein</fullName>
    </recommendedName>
</protein>